<keyword evidence="8 11" id="KW-0472">Membrane</keyword>
<feature type="transmembrane region" description="Helical" evidence="11">
    <location>
        <begin position="400"/>
        <end position="426"/>
    </location>
</feature>
<feature type="domain" description="Ion transport" evidence="12">
    <location>
        <begin position="605"/>
        <end position="854"/>
    </location>
</feature>
<evidence type="ECO:0000313" key="13">
    <source>
        <dbReference type="EMBL" id="CAD8877215.1"/>
    </source>
</evidence>
<feature type="transmembrane region" description="Helical" evidence="11">
    <location>
        <begin position="634"/>
        <end position="652"/>
    </location>
</feature>
<name>A0A7S1B8J2_9STRA</name>
<sequence>MSSRSVKKNKSLSSGRSRKNRCKQSFDDINFTFSERSGTQWSSIREDENVDAQSNEGDSENEEEASAFFNRMKNKGSPLMRNTNSNVLNGGEHAALNPESSPVSEKNDRAQNGLALISRISGFFNMWLNSGETSSTTYVNNDLHYFPRSLARNHSTNDLGPTNEDKKLLGKSAPQYGGKSTETWDEADAINDLHYAKNYKKPSFWRCARENNPNEFPFYVAACFLSDYEHSRRPALPLDVKSISGYQLLFHRVRFSSFWKLTLSFAALCLFVASHIEDKVLVSDPNSSQVRVYKIWFITLTISSTTILAIDLFLMNLLGGVVGNTSAYSKFDTLDESPNRFLHVRASRSEFWGKTLRFFLLAQIIELTIFGSVGSIRTGILKPVVFFYISKQCRNALEALLKVVPLVTQVLLMELFLNFLFANFALRLFGSYGAFKQLDTSFASMFKLSTTVVNPSLWLPMYNDCPASTFFFIAFVFLMVINIHSLVLSVIFQSYSQASQRILSRSRRDKEDALQLAFESICTCRDSTESSNNAHARNIHVRDLMKVLMICRSHYPVFKIDALLSVVDPTSEGVLSYNTFRIRVPQALQISLRSSYERDAFVGIIEKFSMSVAILNCLFVVLLSSSLKTSWLEMNIYFIGSIITAMSFSEITMRLNPWKIFNKLPKARLSPTFDVLSIISVLISGMGLLIHFTMSEKDDWNDNSLSIKLLFIGRTMDMMRCMKLFKIYRDIIHRCEDVYPALIGPMTLLFCSMHIFCYIGMYLWKGKVVVGSNSEISYLYDLNNFNGYSSGLVTTFQIIIVNDWNQIANVFLAISKPYVVYTFFVAGNLVGASILLNVLIAFFVGAFVTKYEKSEKIGDGKLQKLSLGVQTKKSTRMRRHNSNLSLRENISPSRHNSIRSVTMPDFDESIRSASVGDLVHELEMFQREGYEKVLETVVGGVENEISDAKEACSVLKAVEKLTPSSETIGYLVSCYKSLSRFANGHFEDLIRHFGQEASIHRIVSEMHTELIGYHSLLRSENITNITTPDTVRRYVAQDKRNSTLVLELSATTLCKEGSSLALFVVKVVDKKSLE</sequence>
<gene>
    <name evidence="13" type="ORF">CHYS00102_LOCUS4399</name>
</gene>
<dbReference type="PANTHER" id="PTHR46988">
    <property type="entry name" value="TWO PORE CALCIUM CHANNEL PROTEIN 1"/>
    <property type="match status" value="1"/>
</dbReference>
<dbReference type="GO" id="GO:0005245">
    <property type="term" value="F:voltage-gated calcium channel activity"/>
    <property type="evidence" value="ECO:0007669"/>
    <property type="project" value="InterPro"/>
</dbReference>
<dbReference type="SUPFAM" id="SSF81324">
    <property type="entry name" value="Voltage-gated potassium channels"/>
    <property type="match status" value="1"/>
</dbReference>
<dbReference type="GO" id="GO:0016020">
    <property type="term" value="C:membrane"/>
    <property type="evidence" value="ECO:0007669"/>
    <property type="project" value="UniProtKB-SubCell"/>
</dbReference>
<feature type="transmembrane region" description="Helical" evidence="11">
    <location>
        <begin position="358"/>
        <end position="380"/>
    </location>
</feature>
<feature type="compositionally biased region" description="Basic residues" evidence="10">
    <location>
        <begin position="1"/>
        <end position="22"/>
    </location>
</feature>
<proteinExistence type="predicted"/>
<evidence type="ECO:0000256" key="6">
    <source>
        <dbReference type="ARBA" id="ARBA00022989"/>
    </source>
</evidence>
<dbReference type="AlphaFoldDB" id="A0A7S1B8J2"/>
<feature type="region of interest" description="Disordered" evidence="10">
    <location>
        <begin position="87"/>
        <end position="106"/>
    </location>
</feature>
<feature type="transmembrane region" description="Helical" evidence="11">
    <location>
        <begin position="600"/>
        <end position="622"/>
    </location>
</feature>
<feature type="transmembrane region" description="Helical" evidence="11">
    <location>
        <begin position="470"/>
        <end position="492"/>
    </location>
</feature>
<feature type="transmembrane region" description="Helical" evidence="11">
    <location>
        <begin position="742"/>
        <end position="764"/>
    </location>
</feature>
<dbReference type="EMBL" id="HBFR01006137">
    <property type="protein sequence ID" value="CAD8877215.1"/>
    <property type="molecule type" value="Transcribed_RNA"/>
</dbReference>
<keyword evidence="3 11" id="KW-0812">Transmembrane</keyword>
<keyword evidence="4" id="KW-0677">Repeat</keyword>
<dbReference type="Gene3D" id="1.10.287.70">
    <property type="match status" value="2"/>
</dbReference>
<feature type="region of interest" description="Disordered" evidence="10">
    <location>
        <begin position="37"/>
        <end position="65"/>
    </location>
</feature>
<accession>A0A7S1B8J2</accession>
<keyword evidence="5" id="KW-0106">Calcium</keyword>
<feature type="region of interest" description="Disordered" evidence="10">
    <location>
        <begin position="1"/>
        <end position="23"/>
    </location>
</feature>
<dbReference type="InterPro" id="IPR044581">
    <property type="entry name" value="TPC1_plant"/>
</dbReference>
<dbReference type="Pfam" id="PF00520">
    <property type="entry name" value="Ion_trans"/>
    <property type="match status" value="1"/>
</dbReference>
<evidence type="ECO:0000256" key="5">
    <source>
        <dbReference type="ARBA" id="ARBA00022837"/>
    </source>
</evidence>
<organism evidence="13">
    <name type="scientific">Corethron hystrix</name>
    <dbReference type="NCBI Taxonomy" id="216773"/>
    <lineage>
        <taxon>Eukaryota</taxon>
        <taxon>Sar</taxon>
        <taxon>Stramenopiles</taxon>
        <taxon>Ochrophyta</taxon>
        <taxon>Bacillariophyta</taxon>
        <taxon>Coscinodiscophyceae</taxon>
        <taxon>Corethrophycidae</taxon>
        <taxon>Corethrales</taxon>
        <taxon>Corethraceae</taxon>
        <taxon>Corethron</taxon>
    </lineage>
</organism>
<evidence type="ECO:0000256" key="10">
    <source>
        <dbReference type="SAM" id="MobiDB-lite"/>
    </source>
</evidence>
<evidence type="ECO:0000256" key="11">
    <source>
        <dbReference type="SAM" id="Phobius"/>
    </source>
</evidence>
<evidence type="ECO:0000259" key="12">
    <source>
        <dbReference type="Pfam" id="PF00520"/>
    </source>
</evidence>
<reference evidence="13" key="1">
    <citation type="submission" date="2021-01" db="EMBL/GenBank/DDBJ databases">
        <authorList>
            <person name="Corre E."/>
            <person name="Pelletier E."/>
            <person name="Niang G."/>
            <person name="Scheremetjew M."/>
            <person name="Finn R."/>
            <person name="Kale V."/>
            <person name="Holt S."/>
            <person name="Cochrane G."/>
            <person name="Meng A."/>
            <person name="Brown T."/>
            <person name="Cohen L."/>
        </authorList>
    </citation>
    <scope>NUCLEOTIDE SEQUENCE</scope>
    <source>
        <strain evidence="13">308</strain>
    </source>
</reference>
<evidence type="ECO:0000256" key="1">
    <source>
        <dbReference type="ARBA" id="ARBA00004141"/>
    </source>
</evidence>
<keyword evidence="7" id="KW-0406">Ion transport</keyword>
<evidence type="ECO:0000256" key="2">
    <source>
        <dbReference type="ARBA" id="ARBA00022448"/>
    </source>
</evidence>
<evidence type="ECO:0000256" key="4">
    <source>
        <dbReference type="ARBA" id="ARBA00022737"/>
    </source>
</evidence>
<protein>
    <recommendedName>
        <fullName evidence="12">Ion transport domain-containing protein</fullName>
    </recommendedName>
</protein>
<dbReference type="InterPro" id="IPR005821">
    <property type="entry name" value="Ion_trans_dom"/>
</dbReference>
<feature type="transmembrane region" description="Helical" evidence="11">
    <location>
        <begin position="673"/>
        <end position="693"/>
    </location>
</feature>
<keyword evidence="9" id="KW-0407">Ion channel</keyword>
<evidence type="ECO:0000256" key="8">
    <source>
        <dbReference type="ARBA" id="ARBA00023136"/>
    </source>
</evidence>
<feature type="transmembrane region" description="Helical" evidence="11">
    <location>
        <begin position="818"/>
        <end position="848"/>
    </location>
</feature>
<feature type="region of interest" description="Disordered" evidence="10">
    <location>
        <begin position="152"/>
        <end position="181"/>
    </location>
</feature>
<feature type="transmembrane region" description="Helical" evidence="11">
    <location>
        <begin position="296"/>
        <end position="318"/>
    </location>
</feature>
<evidence type="ECO:0000256" key="7">
    <source>
        <dbReference type="ARBA" id="ARBA00023065"/>
    </source>
</evidence>
<dbReference type="PANTHER" id="PTHR46988:SF2">
    <property type="entry name" value="TWO PORE CALCIUM CHANNEL PROTEIN 1"/>
    <property type="match status" value="1"/>
</dbReference>
<evidence type="ECO:0000256" key="9">
    <source>
        <dbReference type="ARBA" id="ARBA00023303"/>
    </source>
</evidence>
<comment type="subcellular location">
    <subcellularLocation>
        <location evidence="1">Membrane</location>
        <topology evidence="1">Multi-pass membrane protein</topology>
    </subcellularLocation>
</comment>
<evidence type="ECO:0000256" key="3">
    <source>
        <dbReference type="ARBA" id="ARBA00022692"/>
    </source>
</evidence>
<keyword evidence="2" id="KW-0813">Transport</keyword>
<keyword evidence="6 11" id="KW-1133">Transmembrane helix</keyword>